<organism evidence="1 2">
    <name type="scientific">Odinarchaeota yellowstonii (strain LCB_4)</name>
    <dbReference type="NCBI Taxonomy" id="1841599"/>
    <lineage>
        <taxon>Archaea</taxon>
        <taxon>Promethearchaeati</taxon>
        <taxon>Candidatus Odinarchaeota</taxon>
        <taxon>Candidatus Odinarchaeia</taxon>
        <taxon>Candidatus Odinarchaeales</taxon>
        <taxon>Candidatus Odinarchaeaceae</taxon>
        <taxon>Candidatus Odinarchaeum</taxon>
    </lineage>
</organism>
<dbReference type="EMBL" id="CP091871">
    <property type="protein sequence ID" value="WEU39826.1"/>
    <property type="molecule type" value="Genomic_DNA"/>
</dbReference>
<dbReference type="AlphaFoldDB" id="A0AAF0D1A5"/>
<evidence type="ECO:0000313" key="2">
    <source>
        <dbReference type="Proteomes" id="UP000186851"/>
    </source>
</evidence>
<dbReference type="KEGG" id="oyw:OdinLCB4_004975"/>
<proteinExistence type="predicted"/>
<gene>
    <name evidence="1" type="ORF">OdinLCB4_004975</name>
</gene>
<reference evidence="1" key="2">
    <citation type="journal article" date="2022" name="Nat. Microbiol.">
        <title>A closed Candidatus Odinarchaeum chromosome exposes Asgard archaeal viruses.</title>
        <authorList>
            <person name="Tamarit D."/>
            <person name="Caceres E.F."/>
            <person name="Krupovic M."/>
            <person name="Nijland R."/>
            <person name="Eme L."/>
            <person name="Robinson N.P."/>
            <person name="Ettema T.J.G."/>
        </authorList>
    </citation>
    <scope>NUCLEOTIDE SEQUENCE</scope>
    <source>
        <strain evidence="1">LCB_4</strain>
    </source>
</reference>
<reference evidence="1" key="1">
    <citation type="journal article" date="2017" name="Nature">
        <title>Asgard archaea illuminate the origin of eukaryotic cellular complexity.</title>
        <authorList>
            <person name="Zaremba-Niedzwiedzka K."/>
            <person name="Caceres E.F."/>
            <person name="Saw J.H."/>
            <person name="Backstrom D."/>
            <person name="Juzokaite L."/>
            <person name="Vancaester E."/>
            <person name="Seitz K.W."/>
            <person name="Anantharaman K."/>
            <person name="Starnawski P."/>
            <person name="Kjeldsen K.U."/>
            <person name="Scott M.B."/>
            <person name="Nunoura T."/>
            <person name="Banfield J.F."/>
            <person name="Schramm A."/>
            <person name="Baker B.J."/>
            <person name="Spang A."/>
            <person name="Ettema T.J.G."/>
        </authorList>
    </citation>
    <scope>NUCLEOTIDE SEQUENCE</scope>
    <source>
        <strain evidence="1">LCB_4</strain>
    </source>
</reference>
<sequence>MLSIILTIILLSVSITLLYAVIKIPSVKTGGCKSKPGKCVDLEFYFKEFDGKPNLFLKIVNKSIAPITNINGVAHITSREGVKPLQPFTIPDINSREEFSVYLTSLSRMVRYYVEVTLKYRQLIEDHSTKIISEIYLP</sequence>
<evidence type="ECO:0000313" key="1">
    <source>
        <dbReference type="EMBL" id="WEU39826.1"/>
    </source>
</evidence>
<protein>
    <submittedName>
        <fullName evidence="1">Uncharacterized protein</fullName>
    </submittedName>
</protein>
<accession>A0AAF0D1A5</accession>
<dbReference type="Proteomes" id="UP000186851">
    <property type="component" value="Chromosome"/>
</dbReference>
<name>A0AAF0D1A5_ODILC</name>